<sequence length="52" mass="5787">MTVEEYSKGYEECTLCDGRGEMTNEYYETGDCPSCDGSGFRLAVESAKEESE</sequence>
<proteinExistence type="predicted"/>
<organism evidence="1">
    <name type="scientific">uncultured Caudovirales phage</name>
    <dbReference type="NCBI Taxonomy" id="2100421"/>
    <lineage>
        <taxon>Viruses</taxon>
        <taxon>Duplodnaviria</taxon>
        <taxon>Heunggongvirae</taxon>
        <taxon>Uroviricota</taxon>
        <taxon>Caudoviricetes</taxon>
        <taxon>Peduoviridae</taxon>
        <taxon>Maltschvirus</taxon>
        <taxon>Maltschvirus maltsch</taxon>
    </lineage>
</organism>
<gene>
    <name evidence="1" type="ORF">8F11_38</name>
</gene>
<dbReference type="EMBL" id="MF417871">
    <property type="protein sequence ID" value="ASN68073.1"/>
    <property type="molecule type" value="Genomic_DNA"/>
</dbReference>
<protein>
    <submittedName>
        <fullName evidence="1">Uncharacterized protein</fullName>
    </submittedName>
</protein>
<dbReference type="InterPro" id="IPR036410">
    <property type="entry name" value="HSP_DnaJ_Cys-rich_dom_sf"/>
</dbReference>
<dbReference type="SUPFAM" id="SSF57938">
    <property type="entry name" value="DnaJ/Hsp40 cysteine-rich domain"/>
    <property type="match status" value="1"/>
</dbReference>
<name>A0A2H4J2K6_9CAUD</name>
<reference evidence="1" key="1">
    <citation type="submission" date="2017-06" db="EMBL/GenBank/DDBJ databases">
        <title>Novel phages from South African skin metaviromes.</title>
        <authorList>
            <person name="van Zyl L.J."/>
            <person name="Abrahams Y."/>
            <person name="Stander E.A."/>
            <person name="Kirby B.M."/>
            <person name="Clavaud C."/>
            <person name="Farcet C."/>
            <person name="Breton L."/>
            <person name="Trindade M.I."/>
        </authorList>
    </citation>
    <scope>NUCLEOTIDE SEQUENCE</scope>
</reference>
<evidence type="ECO:0000313" key="1">
    <source>
        <dbReference type="EMBL" id="ASN68073.1"/>
    </source>
</evidence>
<accession>A0A2H4J2K6</accession>
<dbReference type="Gene3D" id="6.20.20.10">
    <property type="match status" value="1"/>
</dbReference>